<comment type="caution">
    <text evidence="2">The sequence shown here is derived from an EMBL/GenBank/DDBJ whole genome shotgun (WGS) entry which is preliminary data.</text>
</comment>
<keyword evidence="3" id="KW-1185">Reference proteome</keyword>
<evidence type="ECO:0000313" key="3">
    <source>
        <dbReference type="Proteomes" id="UP000018895"/>
    </source>
</evidence>
<accession>W4QH38</accession>
<dbReference type="RefSeq" id="WP_035344581.1">
    <property type="nucleotide sequence ID" value="NZ_BAUU01000017.1"/>
</dbReference>
<protein>
    <recommendedName>
        <fullName evidence="1">DUF2268 domain-containing protein</fullName>
    </recommendedName>
</protein>
<evidence type="ECO:0000259" key="1">
    <source>
        <dbReference type="Pfam" id="PF10026"/>
    </source>
</evidence>
<dbReference type="Proteomes" id="UP000018895">
    <property type="component" value="Unassembled WGS sequence"/>
</dbReference>
<name>W4QH38_9BACI</name>
<dbReference type="AlphaFoldDB" id="W4QH38"/>
<dbReference type="InterPro" id="IPR018728">
    <property type="entry name" value="DUF2268"/>
</dbReference>
<dbReference type="Pfam" id="PF10026">
    <property type="entry name" value="DUF2268"/>
    <property type="match status" value="1"/>
</dbReference>
<gene>
    <name evidence="2" type="ORF">JCM9152_2698</name>
</gene>
<evidence type="ECO:0000313" key="2">
    <source>
        <dbReference type="EMBL" id="GAE31242.1"/>
    </source>
</evidence>
<reference evidence="2" key="1">
    <citation type="journal article" date="2014" name="Genome Announc.">
        <title>Draft Genome Sequences of Three Alkaliphilic Bacillus Strains, Bacillus wakoensis JCM 9140T, Bacillus akibai JCM 9157T, and Bacillus hemicellulosilyticus JCM 9152T.</title>
        <authorList>
            <person name="Yuki M."/>
            <person name="Oshima K."/>
            <person name="Suda W."/>
            <person name="Oshida Y."/>
            <person name="Kitamura K."/>
            <person name="Iida T."/>
            <person name="Hattori M."/>
            <person name="Ohkuma M."/>
        </authorList>
    </citation>
    <scope>NUCLEOTIDE SEQUENCE [LARGE SCALE GENOMIC DNA]</scope>
    <source>
        <strain evidence="2">JCM 9152</strain>
    </source>
</reference>
<dbReference type="OrthoDB" id="2449457at2"/>
<feature type="domain" description="DUF2268" evidence="1">
    <location>
        <begin position="74"/>
        <end position="261"/>
    </location>
</feature>
<proteinExistence type="predicted"/>
<dbReference type="STRING" id="1236971.JCM9152_2698"/>
<dbReference type="EMBL" id="BAUU01000017">
    <property type="protein sequence ID" value="GAE31242.1"/>
    <property type="molecule type" value="Genomic_DNA"/>
</dbReference>
<sequence length="274" mass="31934">MGVIRTDKWLQAYVKSSGDTMNRQQKWFIEPLCSLFQTDDVDSLQTYLWQLGLFTPDQPVSEEDLSTWLQLHPWSIVKQEYERLRKKWDGPACKIYLLPLINEPPPLLKQLGEKTGITLSHAIVLLIKPTITKEQLRALTIHEYHHVCRLAYTKENEEKMTLLESICMEGLAEWAVKEELGKQECAVWTRYYDEASSIGWFDHFLKPSLYKEGRKSYHTLLYGDPNKGVPLWLGYYVGFKLIESAASKYTTTKNMLTVDAISLYKCSFYFITVR</sequence>
<organism evidence="2 3">
    <name type="scientific">Halalkalibacter hemicellulosilyticusJCM 9152</name>
    <dbReference type="NCBI Taxonomy" id="1236971"/>
    <lineage>
        <taxon>Bacteria</taxon>
        <taxon>Bacillati</taxon>
        <taxon>Bacillota</taxon>
        <taxon>Bacilli</taxon>
        <taxon>Bacillales</taxon>
        <taxon>Bacillaceae</taxon>
        <taxon>Halalkalibacter</taxon>
    </lineage>
</organism>